<name>A0ABU8PHD2_9HYPH</name>
<accession>A0ABU8PHD2</accession>
<gene>
    <name evidence="1" type="ORF">WH297_17985</name>
</gene>
<evidence type="ECO:0000313" key="2">
    <source>
        <dbReference type="Proteomes" id="UP001375812"/>
    </source>
</evidence>
<protein>
    <recommendedName>
        <fullName evidence="3">DUF2267 domain-containing protein</fullName>
    </recommendedName>
</protein>
<dbReference type="Proteomes" id="UP001375812">
    <property type="component" value="Unassembled WGS sequence"/>
</dbReference>
<comment type="caution">
    <text evidence="1">The sequence shown here is derived from an EMBL/GenBank/DDBJ whole genome shotgun (WGS) entry which is preliminary data.</text>
</comment>
<proteinExistence type="predicted"/>
<reference evidence="1 2" key="1">
    <citation type="submission" date="2023-12" db="EMBL/GenBank/DDBJ databases">
        <title>Gut-associated functions are favored during microbiome assembly across C. elegans life.</title>
        <authorList>
            <person name="Zimmermann J."/>
        </authorList>
    </citation>
    <scope>NUCLEOTIDE SEQUENCE [LARGE SCALE GENOMIC DNA]</scope>
    <source>
        <strain evidence="1 2">MYb71</strain>
    </source>
</reference>
<dbReference type="RefSeq" id="WP_105544027.1">
    <property type="nucleotide sequence ID" value="NZ_JBBGZH010000002.1"/>
</dbReference>
<organism evidence="1 2">
    <name type="scientific">Ochrobactrum vermis</name>
    <dbReference type="NCBI Taxonomy" id="1827297"/>
    <lineage>
        <taxon>Bacteria</taxon>
        <taxon>Pseudomonadati</taxon>
        <taxon>Pseudomonadota</taxon>
        <taxon>Alphaproteobacteria</taxon>
        <taxon>Hyphomicrobiales</taxon>
        <taxon>Brucellaceae</taxon>
        <taxon>Brucella/Ochrobactrum group</taxon>
        <taxon>Ochrobactrum</taxon>
    </lineage>
</organism>
<evidence type="ECO:0008006" key="3">
    <source>
        <dbReference type="Google" id="ProtNLM"/>
    </source>
</evidence>
<dbReference type="EMBL" id="JBBGZH010000002">
    <property type="protein sequence ID" value="MEJ5021604.1"/>
    <property type="molecule type" value="Genomic_DNA"/>
</dbReference>
<keyword evidence="2" id="KW-1185">Reference proteome</keyword>
<sequence length="146" mass="15588">MSIQSLIDNIASNSSIDPGTAEQTVGILLSIIQHEAPIVAPQIFNLIPGARALALANDVLSPENHHTDGILGTVSDIAGGFAGERIGALVCGLAALKSTGLTMEQANQAFLTVIRHIRERDRDLVRRLFAFVPALKSRFNIPHTES</sequence>
<evidence type="ECO:0000313" key="1">
    <source>
        <dbReference type="EMBL" id="MEJ5021604.1"/>
    </source>
</evidence>